<proteinExistence type="predicted"/>
<name>U9TL60_RHIID</name>
<protein>
    <submittedName>
        <fullName evidence="1">Uncharacterized protein</fullName>
    </submittedName>
</protein>
<evidence type="ECO:0000313" key="1">
    <source>
        <dbReference type="EMBL" id="ESA08900.1"/>
    </source>
</evidence>
<sequence length="59" mass="7066">MCLCPAFRRPQNKSIFTSVVKLPFWLTGPKYKKDEDYLHSLYKYQVDLRLIYNLSVLQP</sequence>
<dbReference type="EMBL" id="KI288705">
    <property type="protein sequence ID" value="ESA08900.1"/>
    <property type="molecule type" value="Genomic_DNA"/>
</dbReference>
<dbReference type="AlphaFoldDB" id="U9TL60"/>
<gene>
    <name evidence="1" type="ORF">GLOINDRAFT_31179</name>
</gene>
<organism evidence="1">
    <name type="scientific">Rhizophagus irregularis (strain DAOM 181602 / DAOM 197198 / MUCL 43194)</name>
    <name type="common">Arbuscular mycorrhizal fungus</name>
    <name type="synonym">Glomus intraradices</name>
    <dbReference type="NCBI Taxonomy" id="747089"/>
    <lineage>
        <taxon>Eukaryota</taxon>
        <taxon>Fungi</taxon>
        <taxon>Fungi incertae sedis</taxon>
        <taxon>Mucoromycota</taxon>
        <taxon>Glomeromycotina</taxon>
        <taxon>Glomeromycetes</taxon>
        <taxon>Glomerales</taxon>
        <taxon>Glomeraceae</taxon>
        <taxon>Rhizophagus</taxon>
    </lineage>
</organism>
<accession>U9TL60</accession>
<dbReference type="HOGENOM" id="CLU_2961979_0_0_1"/>
<reference evidence="1" key="1">
    <citation type="submission" date="2013-07" db="EMBL/GenBank/DDBJ databases">
        <title>The genome of an arbuscular mycorrhizal fungus provides insights into the evolution of the oldest plant symbiosis.</title>
        <authorList>
            <consortium name="DOE Joint Genome Institute"/>
            <person name="Tisserant E."/>
            <person name="Malbreil M."/>
            <person name="Kuo A."/>
            <person name="Kohler A."/>
            <person name="Symeonidi A."/>
            <person name="Balestrini R."/>
            <person name="Charron P."/>
            <person name="Duensing N."/>
            <person name="Frei-dit-Frey N."/>
            <person name="Gianinazzi-Pearson V."/>
            <person name="Gilbert B."/>
            <person name="Handa Y."/>
            <person name="Hijri M."/>
            <person name="Kaul R."/>
            <person name="Kawaguchi M."/>
            <person name="Krajinski F."/>
            <person name="Lammers P."/>
            <person name="Lapierre D."/>
            <person name="Masclaux F.G."/>
            <person name="Murat C."/>
            <person name="Morin E."/>
            <person name="Ndikumana S."/>
            <person name="Pagni M."/>
            <person name="Petitpierre D."/>
            <person name="Requena N."/>
            <person name="Rosikiewicz P."/>
            <person name="Riley R."/>
            <person name="Saito K."/>
            <person name="San Clemente H."/>
            <person name="Shapiro H."/>
            <person name="van Tuinen D."/>
            <person name="Becard G."/>
            <person name="Bonfante P."/>
            <person name="Paszkowski U."/>
            <person name="Shachar-Hill Y."/>
            <person name="Young J.P."/>
            <person name="Sanders I.R."/>
            <person name="Henrissat B."/>
            <person name="Rensing S.A."/>
            <person name="Grigoriev I.V."/>
            <person name="Corradi N."/>
            <person name="Roux C."/>
            <person name="Martin F."/>
        </authorList>
    </citation>
    <scope>NUCLEOTIDE SEQUENCE</scope>
    <source>
        <strain evidence="1">DAOM 197198</strain>
    </source>
</reference>